<dbReference type="ExpressionAtlas" id="A0A2K3PNZ7">
    <property type="expression patterns" value="baseline"/>
</dbReference>
<evidence type="ECO:0000259" key="7">
    <source>
        <dbReference type="Pfam" id="PF23559"/>
    </source>
</evidence>
<dbReference type="InterPro" id="IPR041118">
    <property type="entry name" value="Rx_N"/>
</dbReference>
<dbReference type="InterPro" id="IPR058922">
    <property type="entry name" value="WHD_DRP"/>
</dbReference>
<evidence type="ECO:0000313" key="9">
    <source>
        <dbReference type="EMBL" id="PNY16991.1"/>
    </source>
</evidence>
<dbReference type="InterPro" id="IPR002182">
    <property type="entry name" value="NB-ARC"/>
</dbReference>
<name>A0A2K3PNZ7_TRIPR</name>
<dbReference type="Pfam" id="PF00931">
    <property type="entry name" value="NB-ARC"/>
    <property type="match status" value="1"/>
</dbReference>
<dbReference type="Gene3D" id="1.10.8.430">
    <property type="entry name" value="Helical domain of apoptotic protease-activating factors"/>
    <property type="match status" value="1"/>
</dbReference>
<dbReference type="Pfam" id="PF23559">
    <property type="entry name" value="WHD_DRP"/>
    <property type="match status" value="1"/>
</dbReference>
<dbReference type="GO" id="GO:0006952">
    <property type="term" value="P:defense response"/>
    <property type="evidence" value="ECO:0007669"/>
    <property type="project" value="UniProtKB-KW"/>
</dbReference>
<dbReference type="PANTHER" id="PTHR36766:SF61">
    <property type="entry name" value="NB-ARC DOMAIN DISEASE RESISTANCE PROTEIN"/>
    <property type="match status" value="1"/>
</dbReference>
<evidence type="ECO:0000259" key="8">
    <source>
        <dbReference type="Pfam" id="PF23598"/>
    </source>
</evidence>
<feature type="domain" description="Disease resistance protein winged helix" evidence="7">
    <location>
        <begin position="443"/>
        <end position="513"/>
    </location>
</feature>
<dbReference type="SUPFAM" id="SSF52058">
    <property type="entry name" value="L domain-like"/>
    <property type="match status" value="1"/>
</dbReference>
<reference evidence="9 10" key="2">
    <citation type="journal article" date="2017" name="Front. Plant Sci.">
        <title>Gene Classification and Mining of Molecular Markers Useful in Red Clover (Trifolium pratense) Breeding.</title>
        <authorList>
            <person name="Istvanek J."/>
            <person name="Dluhosova J."/>
            <person name="Dluhos P."/>
            <person name="Patkova L."/>
            <person name="Nedelnik J."/>
            <person name="Repkova J."/>
        </authorList>
    </citation>
    <scope>NUCLEOTIDE SEQUENCE [LARGE SCALE GENOMIC DNA]</scope>
    <source>
        <strain evidence="10">cv. Tatra</strain>
        <tissue evidence="9">Young leaves</tissue>
    </source>
</reference>
<dbReference type="InterPro" id="IPR055414">
    <property type="entry name" value="LRR_R13L4/SHOC2-like"/>
</dbReference>
<accession>A0A2K3PNZ7</accession>
<dbReference type="PRINTS" id="PR00364">
    <property type="entry name" value="DISEASERSIST"/>
</dbReference>
<dbReference type="InterPro" id="IPR036388">
    <property type="entry name" value="WH-like_DNA-bd_sf"/>
</dbReference>
<dbReference type="CDD" id="cd14798">
    <property type="entry name" value="RX-CC_like"/>
    <property type="match status" value="1"/>
</dbReference>
<dbReference type="AlphaFoldDB" id="A0A2K3PNZ7"/>
<dbReference type="GO" id="GO:0005524">
    <property type="term" value="F:ATP binding"/>
    <property type="evidence" value="ECO:0007669"/>
    <property type="project" value="UniProtKB-KW"/>
</dbReference>
<dbReference type="InterPro" id="IPR042197">
    <property type="entry name" value="Apaf_helical"/>
</dbReference>
<evidence type="ECO:0000256" key="1">
    <source>
        <dbReference type="ARBA" id="ARBA00022737"/>
    </source>
</evidence>
<dbReference type="Pfam" id="PF18052">
    <property type="entry name" value="Rx_N"/>
    <property type="match status" value="1"/>
</dbReference>
<dbReference type="SUPFAM" id="SSF52540">
    <property type="entry name" value="P-loop containing nucleoside triphosphate hydrolases"/>
    <property type="match status" value="1"/>
</dbReference>
<evidence type="ECO:0000256" key="2">
    <source>
        <dbReference type="ARBA" id="ARBA00022741"/>
    </source>
</evidence>
<dbReference type="EMBL" id="ASHM01008982">
    <property type="protein sequence ID" value="PNY16991.1"/>
    <property type="molecule type" value="Genomic_DNA"/>
</dbReference>
<reference evidence="9 10" key="1">
    <citation type="journal article" date="2014" name="Am. J. Bot.">
        <title>Genome assembly and annotation for red clover (Trifolium pratense; Fabaceae).</title>
        <authorList>
            <person name="Istvanek J."/>
            <person name="Jaros M."/>
            <person name="Krenek A."/>
            <person name="Repkova J."/>
        </authorList>
    </citation>
    <scope>NUCLEOTIDE SEQUENCE [LARGE SCALE GENOMIC DNA]</scope>
    <source>
        <strain evidence="10">cv. Tatra</strain>
        <tissue evidence="9">Young leaves</tissue>
    </source>
</reference>
<dbReference type="Pfam" id="PF23598">
    <property type="entry name" value="LRR_14"/>
    <property type="match status" value="1"/>
</dbReference>
<evidence type="ECO:0000259" key="6">
    <source>
        <dbReference type="Pfam" id="PF18052"/>
    </source>
</evidence>
<proteinExistence type="predicted"/>
<keyword evidence="2" id="KW-0547">Nucleotide-binding</keyword>
<dbReference type="InterPro" id="IPR027417">
    <property type="entry name" value="P-loop_NTPase"/>
</dbReference>
<dbReference type="GO" id="GO:0043531">
    <property type="term" value="F:ADP binding"/>
    <property type="evidence" value="ECO:0007669"/>
    <property type="project" value="InterPro"/>
</dbReference>
<evidence type="ECO:0000256" key="3">
    <source>
        <dbReference type="ARBA" id="ARBA00022821"/>
    </source>
</evidence>
<gene>
    <name evidence="9" type="ORF">L195_g013724</name>
</gene>
<dbReference type="GO" id="GO:0051707">
    <property type="term" value="P:response to other organism"/>
    <property type="evidence" value="ECO:0007669"/>
    <property type="project" value="UniProtKB-ARBA"/>
</dbReference>
<evidence type="ECO:0000313" key="10">
    <source>
        <dbReference type="Proteomes" id="UP000236291"/>
    </source>
</evidence>
<protein>
    <submittedName>
        <fullName evidence="9">Disease resistance protein rga2-like</fullName>
    </submittedName>
</protein>
<evidence type="ECO:0000259" key="5">
    <source>
        <dbReference type="Pfam" id="PF00931"/>
    </source>
</evidence>
<comment type="caution">
    <text evidence="9">The sequence shown here is derived from an EMBL/GenBank/DDBJ whole genome shotgun (WGS) entry which is preliminary data.</text>
</comment>
<feature type="domain" description="Disease resistance R13L4/SHOC-2-like LRR" evidence="8">
    <location>
        <begin position="584"/>
        <end position="792"/>
    </location>
</feature>
<dbReference type="InterPro" id="IPR038005">
    <property type="entry name" value="RX-like_CC"/>
</dbReference>
<dbReference type="Gene3D" id="3.80.10.10">
    <property type="entry name" value="Ribonuclease Inhibitor"/>
    <property type="match status" value="1"/>
</dbReference>
<dbReference type="PANTHER" id="PTHR36766">
    <property type="entry name" value="PLANT BROAD-SPECTRUM MILDEW RESISTANCE PROTEIN RPW8"/>
    <property type="match status" value="1"/>
</dbReference>
<dbReference type="Gene3D" id="1.10.10.10">
    <property type="entry name" value="Winged helix-like DNA-binding domain superfamily/Winged helix DNA-binding domain"/>
    <property type="match status" value="1"/>
</dbReference>
<keyword evidence="1" id="KW-0677">Repeat</keyword>
<dbReference type="Gene3D" id="1.20.5.4130">
    <property type="match status" value="1"/>
</dbReference>
<keyword evidence="4" id="KW-0067">ATP-binding</keyword>
<dbReference type="InterPro" id="IPR032675">
    <property type="entry name" value="LRR_dom_sf"/>
</dbReference>
<sequence length="865" mass="98243">MAASIVNSLLGKLASYAYQEASRAYGVYEDLKEFKDTLSIVSGVLLDAEEKKNKQHGMREWLNQIQDICVAAEDVLDGFELQDKKKNVMNASGNTMVKVRHLASSSNPVAFRRNMAHQIKEIRGKLDKVAADRTKFGLVSVDPRLAVQGRETYPDVDASSVIGRENETNEIVNLLMQPHPHGDADGNKSMCVIPIVGIGGMGKTTLAKLVFNDKRMDKLFRLKMWVHVSDDFDIRKIIIKIINSATASFLTSSSTPSSGLAHLENINNLDIVQLVSRLKQKLSGQKFLVVLDDVWNDNRAKWLELKDLIKVGAPGSKIIVTTRSNYIASMMGDVSSYDLKGLSPKDCLSLFVKWAFNEGEEEKHPNLVKIGKEIVKKCQGVPLAVRTLGSSLFLKFDTSKWEYVRDSEMWNLEQKNDDILPALKLSYDQMPLYLRQCFHYFSLYPKDHIFDSYVMCSLWVAHGLVQSLNGSEKPESIARKYIDELHSRSFIQDVNDYGSLYQFKVHDLIHDLALYVAKEHFVVVDSHNRNIPPQVRHLSIVENEALGHALFPKSRSVRSILFPIIGVGLENETVLDTWVSRYKYLHYLDLSDSSFESIPNSISKLEHLHFLDLSRNDKIRTLPNSICKLLQLQVLLLGGCTMLEHLPKGLGKLISLRHLIVTTKQSVLPYDEFASLIHLQTLSFHDCDNLKFLFRQKLPSIEELYLESCHCLESLPLNIFPKLQTLYINNCDKLNLLLNNESPMQTLRMKHLYLMSFSTLVTLPEWIVCAMETLETLLIMNLPDLKVLPKFPTIMTCLKRLYIVDCPQLLSLTSNTHLLTALEDLRIDGCPELCRKCLPQSGEYWPMIAHIKSVKIGELTGHEEE</sequence>
<keyword evidence="3" id="KW-0611">Plant defense</keyword>
<evidence type="ECO:0000256" key="4">
    <source>
        <dbReference type="ARBA" id="ARBA00022840"/>
    </source>
</evidence>
<feature type="domain" description="Disease resistance N-terminal" evidence="6">
    <location>
        <begin position="5"/>
        <end position="92"/>
    </location>
</feature>
<dbReference type="Gene3D" id="3.40.50.300">
    <property type="entry name" value="P-loop containing nucleotide triphosphate hydrolases"/>
    <property type="match status" value="1"/>
</dbReference>
<organism evidence="9 10">
    <name type="scientific">Trifolium pratense</name>
    <name type="common">Red clover</name>
    <dbReference type="NCBI Taxonomy" id="57577"/>
    <lineage>
        <taxon>Eukaryota</taxon>
        <taxon>Viridiplantae</taxon>
        <taxon>Streptophyta</taxon>
        <taxon>Embryophyta</taxon>
        <taxon>Tracheophyta</taxon>
        <taxon>Spermatophyta</taxon>
        <taxon>Magnoliopsida</taxon>
        <taxon>eudicotyledons</taxon>
        <taxon>Gunneridae</taxon>
        <taxon>Pentapetalae</taxon>
        <taxon>rosids</taxon>
        <taxon>fabids</taxon>
        <taxon>Fabales</taxon>
        <taxon>Fabaceae</taxon>
        <taxon>Papilionoideae</taxon>
        <taxon>50 kb inversion clade</taxon>
        <taxon>NPAAA clade</taxon>
        <taxon>Hologalegina</taxon>
        <taxon>IRL clade</taxon>
        <taxon>Trifolieae</taxon>
        <taxon>Trifolium</taxon>
    </lineage>
</organism>
<feature type="domain" description="NB-ARC" evidence="5">
    <location>
        <begin position="188"/>
        <end position="358"/>
    </location>
</feature>
<dbReference type="Proteomes" id="UP000236291">
    <property type="component" value="Unassembled WGS sequence"/>
</dbReference>
<dbReference type="STRING" id="57577.A0A2K3PNZ7"/>